<dbReference type="InterPro" id="IPR044575">
    <property type="entry name" value="RAY1-like"/>
</dbReference>
<sequence>MVAVLALLSTGLSLSLSRADLAAVVVAEPRLLCAKADRASSRFSSRPTAMVGPTTQPPPPSSRHAAPRRVPRCAPKMLVASRHGAHPRRRRAGGNGVADELALPLAGGLALLLAFVTAAAVLSGGDRREEGDRRRPDLPGGAAGPRVAIFSAPLPPPDSSPARQELAVRSWLALPGNVSVVLLAAHPSAHALAGRLGGRVTVDAAIDISFTGTPFFHSIVARAQAADSDICVLVDAEIILLPETITLLKHFSRSDLDWLVFSASRNISAFPYHLVDNGTQWADEHGKQVSFKKENQSDKWAGHGSDRGLIVAWNNPSTRMVAGVMPSFLNGRGVHNWWLIHEVLSSETRLVFDASNLVLGLYPENFSEKRSTSTSRNVSNPDGSWEYDVNRHLAALYGSYCYELPRRNSPMVYKVVKQFEDYMFSKNEGPNLSNSVINKEQNVHPEGGSLCEKEISYSSAVNLPHSLEMLLELVADKNRSVVLAVAGASYRDMLMSWVCRLRRLRVTNFVVCALDQETYEFSVLQGMPVSRDTLSPNNVSFDDCHFGTQCFQQVTKVKSRIVLKILRLGYNVLLSDVDVYWFHNPVSFLHSLGPGTFAAQSDEFNQTGPINMPRRLNSGFYYARSDDATITAMEMIVKHATNSGLSEQPSFYDILCGKDGANRIGDDRCLEPSTNLTIVFLSRDMFPNGAYGGLWEKKHGVSSACRELGCVIIHNNWVNGRRKKLHRQMASGLWDYDPGSRLCLQNWSNASRFSVQTDDPVSYDS</sequence>
<organism evidence="4 5">
    <name type="scientific">Oryza sativa subsp. japonica</name>
    <name type="common">Rice</name>
    <dbReference type="NCBI Taxonomy" id="39947"/>
    <lineage>
        <taxon>Eukaryota</taxon>
        <taxon>Viridiplantae</taxon>
        <taxon>Streptophyta</taxon>
        <taxon>Embryophyta</taxon>
        <taxon>Tracheophyta</taxon>
        <taxon>Spermatophyta</taxon>
        <taxon>Magnoliopsida</taxon>
        <taxon>Liliopsida</taxon>
        <taxon>Poales</taxon>
        <taxon>Poaceae</taxon>
        <taxon>BOP clade</taxon>
        <taxon>Oryzoideae</taxon>
        <taxon>Oryzeae</taxon>
        <taxon>Oryzinae</taxon>
        <taxon>Oryza</taxon>
        <taxon>Oryza sativa</taxon>
    </lineage>
</organism>
<protein>
    <recommendedName>
        <fullName evidence="3">Nucleotide-diphospho-sugar transferase domain-containing protein</fullName>
    </recommendedName>
</protein>
<reference evidence="5" key="2">
    <citation type="journal article" date="2008" name="Nucleic Acids Res.">
        <title>The rice annotation project database (RAP-DB): 2008 update.</title>
        <authorList>
            <consortium name="The rice annotation project (RAP)"/>
        </authorList>
    </citation>
    <scope>GENOME REANNOTATION</scope>
    <source>
        <strain evidence="5">cv. Nipponbare</strain>
    </source>
</reference>
<evidence type="ECO:0000313" key="5">
    <source>
        <dbReference type="Proteomes" id="UP000000763"/>
    </source>
</evidence>
<dbReference type="CAZy" id="GT77">
    <property type="family name" value="Glycosyltransferase Family 77"/>
</dbReference>
<dbReference type="GO" id="GO:0016757">
    <property type="term" value="F:glycosyltransferase activity"/>
    <property type="evidence" value="ECO:0007669"/>
    <property type="project" value="InterPro"/>
</dbReference>
<feature type="region of interest" description="Disordered" evidence="1">
    <location>
        <begin position="43"/>
        <end position="69"/>
    </location>
</feature>
<feature type="compositionally biased region" description="Basic and acidic residues" evidence="1">
    <location>
        <begin position="125"/>
        <end position="137"/>
    </location>
</feature>
<dbReference type="Pfam" id="PF03407">
    <property type="entry name" value="Nucleotid_trans"/>
    <property type="match status" value="1"/>
</dbReference>
<evidence type="ECO:0000256" key="2">
    <source>
        <dbReference type="SAM" id="SignalP"/>
    </source>
</evidence>
<feature type="region of interest" description="Disordered" evidence="1">
    <location>
        <begin position="124"/>
        <end position="158"/>
    </location>
</feature>
<feature type="signal peptide" evidence="2">
    <location>
        <begin position="1"/>
        <end position="19"/>
    </location>
</feature>
<dbReference type="Proteomes" id="UP000000763">
    <property type="component" value="Chromosome 5"/>
</dbReference>
<feature type="chain" id="PRO_5004269774" description="Nucleotide-diphospho-sugar transferase domain-containing protein" evidence="2">
    <location>
        <begin position="20"/>
        <end position="765"/>
    </location>
</feature>
<reference evidence="5" key="1">
    <citation type="journal article" date="2005" name="Nature">
        <title>The map-based sequence of the rice genome.</title>
        <authorList>
            <consortium name="International rice genome sequencing project (IRGSP)"/>
            <person name="Matsumoto T."/>
            <person name="Wu J."/>
            <person name="Kanamori H."/>
            <person name="Katayose Y."/>
            <person name="Fujisawa M."/>
            <person name="Namiki N."/>
            <person name="Mizuno H."/>
            <person name="Yamamoto K."/>
            <person name="Antonio B.A."/>
            <person name="Baba T."/>
            <person name="Sakata K."/>
            <person name="Nagamura Y."/>
            <person name="Aoki H."/>
            <person name="Arikawa K."/>
            <person name="Arita K."/>
            <person name="Bito T."/>
            <person name="Chiden Y."/>
            <person name="Fujitsuka N."/>
            <person name="Fukunaka R."/>
            <person name="Hamada M."/>
            <person name="Harada C."/>
            <person name="Hayashi A."/>
            <person name="Hijishita S."/>
            <person name="Honda M."/>
            <person name="Hosokawa S."/>
            <person name="Ichikawa Y."/>
            <person name="Idonuma A."/>
            <person name="Iijima M."/>
            <person name="Ikeda M."/>
            <person name="Ikeno M."/>
            <person name="Ito K."/>
            <person name="Ito S."/>
            <person name="Ito T."/>
            <person name="Ito Y."/>
            <person name="Ito Y."/>
            <person name="Iwabuchi A."/>
            <person name="Kamiya K."/>
            <person name="Karasawa W."/>
            <person name="Kurita K."/>
            <person name="Katagiri S."/>
            <person name="Kikuta A."/>
            <person name="Kobayashi H."/>
            <person name="Kobayashi N."/>
            <person name="Machita K."/>
            <person name="Maehara T."/>
            <person name="Masukawa M."/>
            <person name="Mizubayashi T."/>
            <person name="Mukai Y."/>
            <person name="Nagasaki H."/>
            <person name="Nagata Y."/>
            <person name="Naito S."/>
            <person name="Nakashima M."/>
            <person name="Nakama Y."/>
            <person name="Nakamichi Y."/>
            <person name="Nakamura M."/>
            <person name="Meguro A."/>
            <person name="Negishi M."/>
            <person name="Ohta I."/>
            <person name="Ohta T."/>
            <person name="Okamoto M."/>
            <person name="Ono N."/>
            <person name="Saji S."/>
            <person name="Sakaguchi M."/>
            <person name="Sakai K."/>
            <person name="Shibata M."/>
            <person name="Shimokawa T."/>
            <person name="Song J."/>
            <person name="Takazaki Y."/>
            <person name="Terasawa K."/>
            <person name="Tsugane M."/>
            <person name="Tsuji K."/>
            <person name="Ueda S."/>
            <person name="Waki K."/>
            <person name="Yamagata H."/>
            <person name="Yamamoto M."/>
            <person name="Yamamoto S."/>
            <person name="Yamane H."/>
            <person name="Yoshiki S."/>
            <person name="Yoshihara R."/>
            <person name="Yukawa K."/>
            <person name="Zhong H."/>
            <person name="Yano M."/>
            <person name="Yuan Q."/>
            <person name="Ouyang S."/>
            <person name="Liu J."/>
            <person name="Jones K.M."/>
            <person name="Gansberger K."/>
            <person name="Moffat K."/>
            <person name="Hill J."/>
            <person name="Bera J."/>
            <person name="Fadrosh D."/>
            <person name="Jin S."/>
            <person name="Johri S."/>
            <person name="Kim M."/>
            <person name="Overton L."/>
            <person name="Reardon M."/>
            <person name="Tsitrin T."/>
            <person name="Vuong H."/>
            <person name="Weaver B."/>
            <person name="Ciecko A."/>
            <person name="Tallon L."/>
            <person name="Jackson J."/>
            <person name="Pai G."/>
            <person name="Aken S.V."/>
            <person name="Utterback T."/>
            <person name="Reidmuller S."/>
            <person name="Feldblyum T."/>
            <person name="Hsiao J."/>
            <person name="Zismann V."/>
            <person name="Iobst S."/>
            <person name="de Vazeille A.R."/>
            <person name="Buell C.R."/>
            <person name="Ying K."/>
            <person name="Li Y."/>
            <person name="Lu T."/>
            <person name="Huang Y."/>
            <person name="Zhao Q."/>
            <person name="Feng Q."/>
            <person name="Zhang L."/>
            <person name="Zhu J."/>
            <person name="Weng Q."/>
            <person name="Mu J."/>
            <person name="Lu Y."/>
            <person name="Fan D."/>
            <person name="Liu Y."/>
            <person name="Guan J."/>
            <person name="Zhang Y."/>
            <person name="Yu S."/>
            <person name="Liu X."/>
            <person name="Zhang Y."/>
            <person name="Hong G."/>
            <person name="Han B."/>
            <person name="Choisne N."/>
            <person name="Demange N."/>
            <person name="Orjeda G."/>
            <person name="Samain S."/>
            <person name="Cattolico L."/>
            <person name="Pelletier E."/>
            <person name="Couloux A."/>
            <person name="Segurens B."/>
            <person name="Wincker P."/>
            <person name="D'Hont A."/>
            <person name="Scarpelli C."/>
            <person name="Weissenbach J."/>
            <person name="Salanoubat M."/>
            <person name="Quetier F."/>
            <person name="Yu Y."/>
            <person name="Kim H.R."/>
            <person name="Rambo T."/>
            <person name="Currie J."/>
            <person name="Collura K."/>
            <person name="Luo M."/>
            <person name="Yang T."/>
            <person name="Ammiraju J.S.S."/>
            <person name="Engler F."/>
            <person name="Soderlund C."/>
            <person name="Wing R.A."/>
            <person name="Palmer L.E."/>
            <person name="de la Bastide M."/>
            <person name="Spiegel L."/>
            <person name="Nascimento L."/>
            <person name="Zutavern T."/>
            <person name="O'Shaughnessy A."/>
            <person name="Dike S."/>
            <person name="Dedhia N."/>
            <person name="Preston R."/>
            <person name="Balija V."/>
            <person name="McCombie W.R."/>
            <person name="Chow T."/>
            <person name="Chen H."/>
            <person name="Chung M."/>
            <person name="Chen C."/>
            <person name="Shaw J."/>
            <person name="Wu H."/>
            <person name="Hsiao K."/>
            <person name="Chao Y."/>
            <person name="Chu M."/>
            <person name="Cheng C."/>
            <person name="Hour A."/>
            <person name="Lee P."/>
            <person name="Lin S."/>
            <person name="Lin Y."/>
            <person name="Liou J."/>
            <person name="Liu S."/>
            <person name="Hsing Y."/>
            <person name="Raghuvanshi S."/>
            <person name="Mohanty A."/>
            <person name="Bharti A.K."/>
            <person name="Gaur A."/>
            <person name="Gupta V."/>
            <person name="Kumar D."/>
            <person name="Ravi V."/>
            <person name="Vij S."/>
            <person name="Kapur A."/>
            <person name="Khurana P."/>
            <person name="Khurana P."/>
            <person name="Khurana J.P."/>
            <person name="Tyagi A.K."/>
            <person name="Gaikwad K."/>
            <person name="Singh A."/>
            <person name="Dalal V."/>
            <person name="Srivastava S."/>
            <person name="Dixit A."/>
            <person name="Pal A.K."/>
            <person name="Ghazi I.A."/>
            <person name="Yadav M."/>
            <person name="Pandit A."/>
            <person name="Bhargava A."/>
            <person name="Sureshbabu K."/>
            <person name="Batra K."/>
            <person name="Sharma T.R."/>
            <person name="Mohapatra T."/>
            <person name="Singh N.K."/>
            <person name="Messing J."/>
            <person name="Nelson A.B."/>
            <person name="Fuks G."/>
            <person name="Kavchok S."/>
            <person name="Keizer G."/>
            <person name="Linton E."/>
            <person name="Llaca V."/>
            <person name="Song R."/>
            <person name="Tanyolac B."/>
            <person name="Young S."/>
            <person name="Ho-Il K."/>
            <person name="Hahn J.H."/>
            <person name="Sangsakoo G."/>
            <person name="Vanavichit A."/>
            <person name="de Mattos Luiz.A.T."/>
            <person name="Zimmer P.D."/>
            <person name="Malone G."/>
            <person name="Dellagostin O."/>
            <person name="de Oliveira A.C."/>
            <person name="Bevan M."/>
            <person name="Bancroft I."/>
            <person name="Minx P."/>
            <person name="Cordum H."/>
            <person name="Wilson R."/>
            <person name="Cheng Z."/>
            <person name="Jin W."/>
            <person name="Jiang J."/>
            <person name="Leong S.A."/>
            <person name="Iwama H."/>
            <person name="Gojobori T."/>
            <person name="Itoh T."/>
            <person name="Niimura Y."/>
            <person name="Fujii Y."/>
            <person name="Habara T."/>
            <person name="Sakai H."/>
            <person name="Sato Y."/>
            <person name="Wilson G."/>
            <person name="Kumar K."/>
            <person name="McCouch S."/>
            <person name="Juretic N."/>
            <person name="Hoen D."/>
            <person name="Wright S."/>
            <person name="Bruskiewich R."/>
            <person name="Bureau T."/>
            <person name="Miyao A."/>
            <person name="Hirochika H."/>
            <person name="Nishikawa T."/>
            <person name="Kadowaki K."/>
            <person name="Sugiura M."/>
            <person name="Burr B."/>
            <person name="Sasaki T."/>
        </authorList>
    </citation>
    <scope>NUCLEOTIDE SEQUENCE [LARGE SCALE GENOMIC DNA]</scope>
    <source>
        <strain evidence="5">cv. Nipponbare</strain>
    </source>
</reference>
<evidence type="ECO:0000259" key="3">
    <source>
        <dbReference type="Pfam" id="PF03407"/>
    </source>
</evidence>
<name>Q68Y53_ORYSJ</name>
<evidence type="ECO:0000256" key="1">
    <source>
        <dbReference type="SAM" id="MobiDB-lite"/>
    </source>
</evidence>
<proteinExistence type="predicted"/>
<evidence type="ECO:0000313" key="4">
    <source>
        <dbReference type="EMBL" id="AAU03099.1"/>
    </source>
</evidence>
<dbReference type="AlphaFoldDB" id="Q68Y53"/>
<keyword evidence="2" id="KW-0732">Signal</keyword>
<gene>
    <name evidence="4" type="ORF">P0022D06.1</name>
</gene>
<dbReference type="PANTHER" id="PTHR47483:SF1">
    <property type="entry name" value="BETA-ARABINOFURANOSYLTRANSFERASE RAY1"/>
    <property type="match status" value="1"/>
</dbReference>
<dbReference type="PANTHER" id="PTHR47483">
    <property type="entry name" value="BETA-ARABINOFURANOSYLTRANSFERASE RAY1"/>
    <property type="match status" value="1"/>
</dbReference>
<accession>Q68Y53</accession>
<dbReference type="EMBL" id="AC132485">
    <property type="protein sequence ID" value="AAU03099.1"/>
    <property type="molecule type" value="Genomic_DNA"/>
</dbReference>
<feature type="domain" description="Nucleotide-diphospho-sugar transferase" evidence="3">
    <location>
        <begin position="506"/>
        <end position="727"/>
    </location>
</feature>
<dbReference type="InterPro" id="IPR005069">
    <property type="entry name" value="Nucl-diP-sugar_transferase"/>
</dbReference>